<dbReference type="EMBL" id="JARKIE010000260">
    <property type="protein sequence ID" value="KAJ7660510.1"/>
    <property type="molecule type" value="Genomic_DNA"/>
</dbReference>
<protein>
    <submittedName>
        <fullName evidence="2">Uncharacterized protein</fullName>
    </submittedName>
</protein>
<comment type="caution">
    <text evidence="2">The sequence shown here is derived from an EMBL/GenBank/DDBJ whole genome shotgun (WGS) entry which is preliminary data.</text>
</comment>
<name>A0AAD7CV67_MYCRO</name>
<gene>
    <name evidence="2" type="ORF">B0H17DRAFT_1145006</name>
</gene>
<accession>A0AAD7CV67</accession>
<sequence length="182" mass="20376">MTGGRRQDVASDNSPPPLPAHGLNSESREDNDYEFCDRRLLLPLIRQTKTPTKRLVKRQPIAFYPRSLHLCACGALTPLGATTFTAHQGIPNPIYAFLHYVLKVKENPIAPIQNIRPACSGAPMALKISSIRPELTLRRRVQNALDFCHYVQNLAESFPLGAPERLLSRPLWPTDTIQTRGD</sequence>
<keyword evidence="3" id="KW-1185">Reference proteome</keyword>
<evidence type="ECO:0000256" key="1">
    <source>
        <dbReference type="SAM" id="MobiDB-lite"/>
    </source>
</evidence>
<reference evidence="2" key="1">
    <citation type="submission" date="2023-03" db="EMBL/GenBank/DDBJ databases">
        <title>Massive genome expansion in bonnet fungi (Mycena s.s.) driven by repeated elements and novel gene families across ecological guilds.</title>
        <authorList>
            <consortium name="Lawrence Berkeley National Laboratory"/>
            <person name="Harder C.B."/>
            <person name="Miyauchi S."/>
            <person name="Viragh M."/>
            <person name="Kuo A."/>
            <person name="Thoen E."/>
            <person name="Andreopoulos B."/>
            <person name="Lu D."/>
            <person name="Skrede I."/>
            <person name="Drula E."/>
            <person name="Henrissat B."/>
            <person name="Morin E."/>
            <person name="Kohler A."/>
            <person name="Barry K."/>
            <person name="LaButti K."/>
            <person name="Morin E."/>
            <person name="Salamov A."/>
            <person name="Lipzen A."/>
            <person name="Mereny Z."/>
            <person name="Hegedus B."/>
            <person name="Baldrian P."/>
            <person name="Stursova M."/>
            <person name="Weitz H."/>
            <person name="Taylor A."/>
            <person name="Grigoriev I.V."/>
            <person name="Nagy L.G."/>
            <person name="Martin F."/>
            <person name="Kauserud H."/>
        </authorList>
    </citation>
    <scope>NUCLEOTIDE SEQUENCE</scope>
    <source>
        <strain evidence="2">CBHHK067</strain>
    </source>
</reference>
<organism evidence="2 3">
    <name type="scientific">Mycena rosella</name>
    <name type="common">Pink bonnet</name>
    <name type="synonym">Agaricus rosellus</name>
    <dbReference type="NCBI Taxonomy" id="1033263"/>
    <lineage>
        <taxon>Eukaryota</taxon>
        <taxon>Fungi</taxon>
        <taxon>Dikarya</taxon>
        <taxon>Basidiomycota</taxon>
        <taxon>Agaricomycotina</taxon>
        <taxon>Agaricomycetes</taxon>
        <taxon>Agaricomycetidae</taxon>
        <taxon>Agaricales</taxon>
        <taxon>Marasmiineae</taxon>
        <taxon>Mycenaceae</taxon>
        <taxon>Mycena</taxon>
    </lineage>
</organism>
<evidence type="ECO:0000313" key="2">
    <source>
        <dbReference type="EMBL" id="KAJ7660510.1"/>
    </source>
</evidence>
<proteinExistence type="predicted"/>
<dbReference type="AlphaFoldDB" id="A0AAD7CV67"/>
<dbReference type="Proteomes" id="UP001221757">
    <property type="component" value="Unassembled WGS sequence"/>
</dbReference>
<evidence type="ECO:0000313" key="3">
    <source>
        <dbReference type="Proteomes" id="UP001221757"/>
    </source>
</evidence>
<feature type="region of interest" description="Disordered" evidence="1">
    <location>
        <begin position="1"/>
        <end position="30"/>
    </location>
</feature>